<protein>
    <submittedName>
        <fullName evidence="1">Uncharacterized protein</fullName>
    </submittedName>
</protein>
<dbReference type="AlphaFoldDB" id="J0WTB8"/>
<reference evidence="2" key="1">
    <citation type="journal article" date="2012" name="Science">
        <title>The Paleozoic origin of enzymatic lignin decomposition reconstructed from 31 fungal genomes.</title>
        <authorList>
            <person name="Floudas D."/>
            <person name="Binder M."/>
            <person name="Riley R."/>
            <person name="Barry K."/>
            <person name="Blanchette R.A."/>
            <person name="Henrissat B."/>
            <person name="Martinez A.T."/>
            <person name="Otillar R."/>
            <person name="Spatafora J.W."/>
            <person name="Yadav J.S."/>
            <person name="Aerts A."/>
            <person name="Benoit I."/>
            <person name="Boyd A."/>
            <person name="Carlson A."/>
            <person name="Copeland A."/>
            <person name="Coutinho P.M."/>
            <person name="de Vries R.P."/>
            <person name="Ferreira P."/>
            <person name="Findley K."/>
            <person name="Foster B."/>
            <person name="Gaskell J."/>
            <person name="Glotzer D."/>
            <person name="Gorecki P."/>
            <person name="Heitman J."/>
            <person name="Hesse C."/>
            <person name="Hori C."/>
            <person name="Igarashi K."/>
            <person name="Jurgens J.A."/>
            <person name="Kallen N."/>
            <person name="Kersten P."/>
            <person name="Kohler A."/>
            <person name="Kuees U."/>
            <person name="Kumar T.K.A."/>
            <person name="Kuo A."/>
            <person name="LaButti K."/>
            <person name="Larrondo L.F."/>
            <person name="Lindquist E."/>
            <person name="Ling A."/>
            <person name="Lombard V."/>
            <person name="Lucas S."/>
            <person name="Lundell T."/>
            <person name="Martin R."/>
            <person name="McLaughlin D.J."/>
            <person name="Morgenstern I."/>
            <person name="Morin E."/>
            <person name="Murat C."/>
            <person name="Nagy L.G."/>
            <person name="Nolan M."/>
            <person name="Ohm R.A."/>
            <person name="Patyshakuliyeva A."/>
            <person name="Rokas A."/>
            <person name="Ruiz-Duenas F.J."/>
            <person name="Sabat G."/>
            <person name="Salamov A."/>
            <person name="Samejima M."/>
            <person name="Schmutz J."/>
            <person name="Slot J.C."/>
            <person name="St John F."/>
            <person name="Stenlid J."/>
            <person name="Sun H."/>
            <person name="Sun S."/>
            <person name="Syed K."/>
            <person name="Tsang A."/>
            <person name="Wiebenga A."/>
            <person name="Young D."/>
            <person name="Pisabarro A."/>
            <person name="Eastwood D.C."/>
            <person name="Martin F."/>
            <person name="Cullen D."/>
            <person name="Grigoriev I.V."/>
            <person name="Hibbett D.S."/>
        </authorList>
    </citation>
    <scope>NUCLEOTIDE SEQUENCE [LARGE SCALE GENOMIC DNA]</scope>
    <source>
        <strain evidence="2">TFB10046</strain>
    </source>
</reference>
<dbReference type="KEGG" id="adl:AURDEDRAFT_174411"/>
<dbReference type="InParanoid" id="J0WTB8"/>
<evidence type="ECO:0000313" key="1">
    <source>
        <dbReference type="EMBL" id="EJD36542.1"/>
    </source>
</evidence>
<sequence>MLVDVTISCTELSEFAASRIAECKVVDAPVLKSIALRWSSGDDHTGARSIFPLIRAFSAPRLERIIIQTSGSMFFLDADLSMFSAVAERLIVHDIWTSEDVEIALRDSLGGD</sequence>
<keyword evidence="2" id="KW-1185">Reference proteome</keyword>
<name>J0WTB8_AURST</name>
<dbReference type="Proteomes" id="UP000006514">
    <property type="component" value="Unassembled WGS sequence"/>
</dbReference>
<evidence type="ECO:0000313" key="2">
    <source>
        <dbReference type="Proteomes" id="UP000006514"/>
    </source>
</evidence>
<organism evidence="1 2">
    <name type="scientific">Auricularia subglabra (strain TFB-10046 / SS5)</name>
    <name type="common">White-rot fungus</name>
    <name type="synonym">Auricularia delicata (strain TFB10046)</name>
    <dbReference type="NCBI Taxonomy" id="717982"/>
    <lineage>
        <taxon>Eukaryota</taxon>
        <taxon>Fungi</taxon>
        <taxon>Dikarya</taxon>
        <taxon>Basidiomycota</taxon>
        <taxon>Agaricomycotina</taxon>
        <taxon>Agaricomycetes</taxon>
        <taxon>Auriculariales</taxon>
        <taxon>Auriculariaceae</taxon>
        <taxon>Auricularia</taxon>
    </lineage>
</organism>
<gene>
    <name evidence="1" type="ORF">AURDEDRAFT_174411</name>
</gene>
<accession>J0WTB8</accession>
<dbReference type="EMBL" id="JH687859">
    <property type="protein sequence ID" value="EJD36542.1"/>
    <property type="molecule type" value="Genomic_DNA"/>
</dbReference>
<proteinExistence type="predicted"/>